<keyword evidence="2" id="KW-1185">Reference proteome</keyword>
<gene>
    <name evidence="1" type="ORF">E2I14_14205</name>
</gene>
<dbReference type="EMBL" id="SMYL01000008">
    <property type="protein sequence ID" value="TDK63722.1"/>
    <property type="molecule type" value="Genomic_DNA"/>
</dbReference>
<dbReference type="RefSeq" id="WP_133329672.1">
    <property type="nucleotide sequence ID" value="NZ_SMYL01000008.1"/>
</dbReference>
<comment type="caution">
    <text evidence="1">The sequence shown here is derived from an EMBL/GenBank/DDBJ whole genome shotgun (WGS) entry which is preliminary data.</text>
</comment>
<organism evidence="1 2">
    <name type="scientific">Sapientia aquatica</name>
    <dbReference type="NCBI Taxonomy" id="1549640"/>
    <lineage>
        <taxon>Bacteria</taxon>
        <taxon>Pseudomonadati</taxon>
        <taxon>Pseudomonadota</taxon>
        <taxon>Betaproteobacteria</taxon>
        <taxon>Burkholderiales</taxon>
        <taxon>Oxalobacteraceae</taxon>
        <taxon>Sapientia</taxon>
    </lineage>
</organism>
<evidence type="ECO:0000313" key="1">
    <source>
        <dbReference type="EMBL" id="TDK63722.1"/>
    </source>
</evidence>
<accession>A0A4R5VWR7</accession>
<evidence type="ECO:0000313" key="2">
    <source>
        <dbReference type="Proteomes" id="UP000294829"/>
    </source>
</evidence>
<name>A0A4R5VWR7_9BURK</name>
<dbReference type="AlphaFoldDB" id="A0A4R5VWR7"/>
<proteinExistence type="predicted"/>
<dbReference type="OrthoDB" id="8777776at2"/>
<protein>
    <submittedName>
        <fullName evidence="1">Uncharacterized protein</fullName>
    </submittedName>
</protein>
<dbReference type="Proteomes" id="UP000294829">
    <property type="component" value="Unassembled WGS sequence"/>
</dbReference>
<sequence length="253" mass="26454">MKSLKIKSGFFFTALGLIVSSQLVGCASVSNGTTSAIKIDTLSKDGRSVSGARCELSNDSGTVSLTTPGSVIVHRSSSDLKITCTKDGFDPASGTATSRMTGSFYGNILIGGGIGMIVDHSNGSAYNYPEWMQLVMGSNLFFDRRNSADNLPTPSTSIANGTVDAQPASGMNTVQQNQAASAAAPTSIRVGQSSKEIEKLAEQQSCKSEQGAGLVSQNGPTKEDYKINCIDGRQLAAHCEYRQCTLSPATSTQ</sequence>
<reference evidence="1 2" key="1">
    <citation type="submission" date="2019-03" db="EMBL/GenBank/DDBJ databases">
        <title>Sapientia aquatica gen. nov., sp. nov., isolated from a crater lake.</title>
        <authorList>
            <person name="Felfoldi T."/>
            <person name="Szabo A."/>
            <person name="Toth E."/>
            <person name="Schumann P."/>
            <person name="Keki Z."/>
            <person name="Marialigeti K."/>
            <person name="Mathe I."/>
        </authorList>
    </citation>
    <scope>NUCLEOTIDE SEQUENCE [LARGE SCALE GENOMIC DNA]</scope>
    <source>
        <strain evidence="1 2">SA-152</strain>
    </source>
</reference>